<evidence type="ECO:0000313" key="2">
    <source>
        <dbReference type="Proteomes" id="UP001589647"/>
    </source>
</evidence>
<proteinExistence type="predicted"/>
<keyword evidence="2" id="KW-1185">Reference proteome</keyword>
<dbReference type="EMBL" id="JBHMEI010000104">
    <property type="protein sequence ID" value="MFB9209475.1"/>
    <property type="molecule type" value="Genomic_DNA"/>
</dbReference>
<gene>
    <name evidence="1" type="ORF">ACFFV7_50400</name>
</gene>
<sequence>MHVAIAAWIDARRTYPGFLSVPPRPLPIQPSLLEALVTRQNPAVEADFALMANFVPRRGRPAEPYGPARALWIVHRETLAGMRFALEPLTPEEAAALARARALLYPPDASGRPAISEKLLAYREMKAVVDRLELDRRPADEIEQAYADWLVLGFKSEVESALALLARLARRSSVDDAVRERGDLAEEALPRAGEVSFAPTYFAPLAAVQEATWARNAVSFSELRAAVPGELTGLGGTFLSSQAEGTCEFGHTVLELGRPWFSASLYEADDWRLAPGEIVSDGFGGAGRMPGYVQSVYVVRPQAGGGKGVSGPSRPIVARPPVDGPAFPRPGVVGGLRPGVMGGPLPRVDRPPVVIGPPRPVSWGSPVLRRADWIEQIDRIRKLARLGTATPVPSAPSECLVVGFGCAQLPSSPRPNPAYTW</sequence>
<accession>A0ABV5IY38</accession>
<protein>
    <submittedName>
        <fullName evidence="1">Uncharacterized protein</fullName>
    </submittedName>
</protein>
<dbReference type="RefSeq" id="WP_189648252.1">
    <property type="nucleotide sequence ID" value="NZ_BMRC01000006.1"/>
</dbReference>
<organism evidence="1 2">
    <name type="scientific">Nonomuraea spiralis</name>
    <dbReference type="NCBI Taxonomy" id="46182"/>
    <lineage>
        <taxon>Bacteria</taxon>
        <taxon>Bacillati</taxon>
        <taxon>Actinomycetota</taxon>
        <taxon>Actinomycetes</taxon>
        <taxon>Streptosporangiales</taxon>
        <taxon>Streptosporangiaceae</taxon>
        <taxon>Nonomuraea</taxon>
    </lineage>
</organism>
<evidence type="ECO:0000313" key="1">
    <source>
        <dbReference type="EMBL" id="MFB9209475.1"/>
    </source>
</evidence>
<comment type="caution">
    <text evidence="1">The sequence shown here is derived from an EMBL/GenBank/DDBJ whole genome shotgun (WGS) entry which is preliminary data.</text>
</comment>
<dbReference type="Proteomes" id="UP001589647">
    <property type="component" value="Unassembled WGS sequence"/>
</dbReference>
<name>A0ABV5IY38_9ACTN</name>
<reference evidence="1 2" key="1">
    <citation type="submission" date="2024-09" db="EMBL/GenBank/DDBJ databases">
        <authorList>
            <person name="Sun Q."/>
            <person name="Mori K."/>
        </authorList>
    </citation>
    <scope>NUCLEOTIDE SEQUENCE [LARGE SCALE GENOMIC DNA]</scope>
    <source>
        <strain evidence="1 2">CCM 3426</strain>
    </source>
</reference>